<gene>
    <name evidence="2" type="ORF">C5U48_19085</name>
</gene>
<dbReference type="AlphaFoldDB" id="A0A9X7IJW8"/>
<dbReference type="Gene3D" id="3.10.450.50">
    <property type="match status" value="1"/>
</dbReference>
<sequence>MTGVGGCSDDDHHLNEGARIVAVIDPSRTWAPLEKRLAETTNERHRAALQVVIEHMKGEASPDLDQVMGTLSPEPDYHFWMGGQDVGPKTTEGVHTYYTAFMATRTNVLEFEIDRLVVDDDCVVTEGNMKQLYPGSQTAILGIEVEDPDADYLVVYRQVLLWPLDANGKIVGEDSYFAGVRSVTPVAREDLPQSYIDLVHAPAANAS</sequence>
<protein>
    <recommendedName>
        <fullName evidence="1">SnoaL-like domain-containing protein</fullName>
    </recommendedName>
</protein>
<comment type="caution">
    <text evidence="2">The sequence shown here is derived from an EMBL/GenBank/DDBJ whole genome shotgun (WGS) entry which is preliminary data.</text>
</comment>
<dbReference type="SUPFAM" id="SSF54427">
    <property type="entry name" value="NTF2-like"/>
    <property type="match status" value="1"/>
</dbReference>
<accession>A0A9X7IJW8</accession>
<name>A0A9X7IJW8_9MYCO</name>
<evidence type="ECO:0000313" key="2">
    <source>
        <dbReference type="EMBL" id="PQM50616.1"/>
    </source>
</evidence>
<reference evidence="2 3" key="1">
    <citation type="submission" date="2018-02" db="EMBL/GenBank/DDBJ databases">
        <title>Draft genome sequence of Mycobacterium virginiense isolated from mud of a swine farm in Japan.</title>
        <authorList>
            <person name="Ohya K."/>
        </authorList>
    </citation>
    <scope>NUCLEOTIDE SEQUENCE [LARGE SCALE GENOMIC DNA]</scope>
    <source>
        <strain evidence="2 3">GF75</strain>
    </source>
</reference>
<keyword evidence="3" id="KW-1185">Reference proteome</keyword>
<evidence type="ECO:0000259" key="1">
    <source>
        <dbReference type="Pfam" id="PF12680"/>
    </source>
</evidence>
<evidence type="ECO:0000313" key="3">
    <source>
        <dbReference type="Proteomes" id="UP000237911"/>
    </source>
</evidence>
<feature type="domain" description="SnoaL-like" evidence="1">
    <location>
        <begin position="56"/>
        <end position="143"/>
    </location>
</feature>
<dbReference type="InterPro" id="IPR032710">
    <property type="entry name" value="NTF2-like_dom_sf"/>
</dbReference>
<dbReference type="EMBL" id="PUEV01000101">
    <property type="protein sequence ID" value="PQM50616.1"/>
    <property type="molecule type" value="Genomic_DNA"/>
</dbReference>
<dbReference type="Pfam" id="PF12680">
    <property type="entry name" value="SnoaL_2"/>
    <property type="match status" value="1"/>
</dbReference>
<organism evidence="2 3">
    <name type="scientific">Mycolicibacter virginiensis</name>
    <dbReference type="NCBI Taxonomy" id="1795032"/>
    <lineage>
        <taxon>Bacteria</taxon>
        <taxon>Bacillati</taxon>
        <taxon>Actinomycetota</taxon>
        <taxon>Actinomycetes</taxon>
        <taxon>Mycobacteriales</taxon>
        <taxon>Mycobacteriaceae</taxon>
        <taxon>Mycolicibacter</taxon>
    </lineage>
</organism>
<proteinExistence type="predicted"/>
<dbReference type="InterPro" id="IPR037401">
    <property type="entry name" value="SnoaL-like"/>
</dbReference>
<dbReference type="Proteomes" id="UP000237911">
    <property type="component" value="Unassembled WGS sequence"/>
</dbReference>